<dbReference type="Pfam" id="PF01128">
    <property type="entry name" value="IspD"/>
    <property type="match status" value="1"/>
</dbReference>
<dbReference type="NCBIfam" id="TIGR00453">
    <property type="entry name" value="ispD"/>
    <property type="match status" value="1"/>
</dbReference>
<dbReference type="HAMAP" id="MF_00108">
    <property type="entry name" value="IspD"/>
    <property type="match status" value="1"/>
</dbReference>
<dbReference type="FunFam" id="3.90.550.10:FF:000003">
    <property type="entry name" value="2-C-methyl-D-erythritol 4-phosphate cytidylyltransferase"/>
    <property type="match status" value="1"/>
</dbReference>
<evidence type="ECO:0008006" key="4">
    <source>
        <dbReference type="Google" id="ProtNLM"/>
    </source>
</evidence>
<keyword evidence="1" id="KW-0808">Transferase</keyword>
<protein>
    <recommendedName>
        <fullName evidence="4">2-C-methyl-D-erythritol 4-phosphate cytidylyltransferase</fullName>
    </recommendedName>
</protein>
<dbReference type="AlphaFoldDB" id="A0A381QAR5"/>
<dbReference type="GO" id="GO:0008299">
    <property type="term" value="P:isoprenoid biosynthetic process"/>
    <property type="evidence" value="ECO:0007669"/>
    <property type="project" value="InterPro"/>
</dbReference>
<dbReference type="InterPro" id="IPR001228">
    <property type="entry name" value="IspD"/>
</dbReference>
<dbReference type="InterPro" id="IPR029044">
    <property type="entry name" value="Nucleotide-diphossugar_trans"/>
</dbReference>
<dbReference type="InterPro" id="IPR034683">
    <property type="entry name" value="IspD/TarI"/>
</dbReference>
<accession>A0A381QAR5</accession>
<name>A0A381QAR5_9ZZZZ</name>
<evidence type="ECO:0000313" key="3">
    <source>
        <dbReference type="EMBL" id="SUZ74743.1"/>
    </source>
</evidence>
<organism evidence="3">
    <name type="scientific">marine metagenome</name>
    <dbReference type="NCBI Taxonomy" id="408172"/>
    <lineage>
        <taxon>unclassified sequences</taxon>
        <taxon>metagenomes</taxon>
        <taxon>ecological metagenomes</taxon>
    </lineage>
</organism>
<proteinExistence type="inferred from homology"/>
<gene>
    <name evidence="3" type="ORF">METZ01_LOCUS27597</name>
</gene>
<evidence type="ECO:0000256" key="2">
    <source>
        <dbReference type="ARBA" id="ARBA00022695"/>
    </source>
</evidence>
<keyword evidence="2" id="KW-0548">Nucleotidyltransferase</keyword>
<sequence>MTDEAAVAVIVAAGQGTRMGGKHNKLLLPLGTRTILEFSLEPFLKHPRIRKIFLTVASQDRHIFEKIIPEEVILVEGGRRRQDSVHHALLQILQEKQVPELVLMHDGARPFCSIKLIDRILDAAFEHDAAIPVLPLVDTIRRVTEEKTEVVDRSKLFAVQTPQGFRTELILDASKQALEKNWVVTDDASLVENSGHEVITVEGEPQNLKITTPDDLKQANWILNLMIHT</sequence>
<dbReference type="PANTHER" id="PTHR32125">
    <property type="entry name" value="2-C-METHYL-D-ERYTHRITOL 4-PHOSPHATE CYTIDYLYLTRANSFERASE, CHLOROPLASTIC"/>
    <property type="match status" value="1"/>
</dbReference>
<dbReference type="EMBL" id="UINC01001221">
    <property type="protein sequence ID" value="SUZ74743.1"/>
    <property type="molecule type" value="Genomic_DNA"/>
</dbReference>
<reference evidence="3" key="1">
    <citation type="submission" date="2018-05" db="EMBL/GenBank/DDBJ databases">
        <authorList>
            <person name="Lanie J.A."/>
            <person name="Ng W.-L."/>
            <person name="Kazmierczak K.M."/>
            <person name="Andrzejewski T.M."/>
            <person name="Davidsen T.M."/>
            <person name="Wayne K.J."/>
            <person name="Tettelin H."/>
            <person name="Glass J.I."/>
            <person name="Rusch D."/>
            <person name="Podicherti R."/>
            <person name="Tsui H.-C.T."/>
            <person name="Winkler M.E."/>
        </authorList>
    </citation>
    <scope>NUCLEOTIDE SEQUENCE</scope>
</reference>
<dbReference type="GO" id="GO:0050518">
    <property type="term" value="F:2-C-methyl-D-erythritol 4-phosphate cytidylyltransferase activity"/>
    <property type="evidence" value="ECO:0007669"/>
    <property type="project" value="InterPro"/>
</dbReference>
<dbReference type="Gene3D" id="3.90.550.10">
    <property type="entry name" value="Spore Coat Polysaccharide Biosynthesis Protein SpsA, Chain A"/>
    <property type="match status" value="1"/>
</dbReference>
<dbReference type="InterPro" id="IPR050088">
    <property type="entry name" value="IspD/TarI_cytidylyltransf_bact"/>
</dbReference>
<dbReference type="CDD" id="cd02516">
    <property type="entry name" value="CDP-ME_synthetase"/>
    <property type="match status" value="1"/>
</dbReference>
<evidence type="ECO:0000256" key="1">
    <source>
        <dbReference type="ARBA" id="ARBA00022679"/>
    </source>
</evidence>
<dbReference type="SUPFAM" id="SSF53448">
    <property type="entry name" value="Nucleotide-diphospho-sugar transferases"/>
    <property type="match status" value="1"/>
</dbReference>
<dbReference type="PANTHER" id="PTHR32125:SF4">
    <property type="entry name" value="2-C-METHYL-D-ERYTHRITOL 4-PHOSPHATE CYTIDYLYLTRANSFERASE, CHLOROPLASTIC"/>
    <property type="match status" value="1"/>
</dbReference>